<comment type="caution">
    <text evidence="1">The sequence shown here is derived from an EMBL/GenBank/DDBJ whole genome shotgun (WGS) entry which is preliminary data.</text>
</comment>
<dbReference type="Proteomes" id="UP000814128">
    <property type="component" value="Unassembled WGS sequence"/>
</dbReference>
<dbReference type="EMBL" id="MU273575">
    <property type="protein sequence ID" value="KAI0031580.1"/>
    <property type="molecule type" value="Genomic_DNA"/>
</dbReference>
<reference evidence="1" key="2">
    <citation type="journal article" date="2022" name="New Phytol.">
        <title>Evolutionary transition to the ectomycorrhizal habit in the genomes of a hyperdiverse lineage of mushroom-forming fungi.</title>
        <authorList>
            <person name="Looney B."/>
            <person name="Miyauchi S."/>
            <person name="Morin E."/>
            <person name="Drula E."/>
            <person name="Courty P.E."/>
            <person name="Kohler A."/>
            <person name="Kuo A."/>
            <person name="LaButti K."/>
            <person name="Pangilinan J."/>
            <person name="Lipzen A."/>
            <person name="Riley R."/>
            <person name="Andreopoulos W."/>
            <person name="He G."/>
            <person name="Johnson J."/>
            <person name="Nolan M."/>
            <person name="Tritt A."/>
            <person name="Barry K.W."/>
            <person name="Grigoriev I.V."/>
            <person name="Nagy L.G."/>
            <person name="Hibbett D."/>
            <person name="Henrissat B."/>
            <person name="Matheny P.B."/>
            <person name="Labbe J."/>
            <person name="Martin F.M."/>
        </authorList>
    </citation>
    <scope>NUCLEOTIDE SEQUENCE</scope>
    <source>
        <strain evidence="1">EC-137</strain>
    </source>
</reference>
<name>A0ACB8QIX8_9AGAM</name>
<organism evidence="1 2">
    <name type="scientific">Vararia minispora EC-137</name>
    <dbReference type="NCBI Taxonomy" id="1314806"/>
    <lineage>
        <taxon>Eukaryota</taxon>
        <taxon>Fungi</taxon>
        <taxon>Dikarya</taxon>
        <taxon>Basidiomycota</taxon>
        <taxon>Agaricomycotina</taxon>
        <taxon>Agaricomycetes</taxon>
        <taxon>Russulales</taxon>
        <taxon>Lachnocladiaceae</taxon>
        <taxon>Vararia</taxon>
    </lineage>
</organism>
<proteinExistence type="predicted"/>
<evidence type="ECO:0000313" key="1">
    <source>
        <dbReference type="EMBL" id="KAI0031580.1"/>
    </source>
</evidence>
<sequence length="627" mass="67792">MAKLVPFLNCVNDVSLVPDARELTEILVNDWFKHASIIFGFKVKFFGRRRSYATFMRSYLTIPSYVDRLPAPMGEPGGGSLTAYQWMIAAMIICLITLSQIWDQKIDGDPEKMLSLRVGDPRAAQESVDAIEKKRAEEQAQKTRGSQPPRNCKRTARSLWEDEDREEDAVFVDAGARETDIYADKKDNEEALSAALNILLVPTVDDASIDEASALLCIELICTGLTSDYQIPTMLVRVTGLNARTLSAVHIIGDAGVVGRRLARLPANVDFPRPHVPRRARPQTRTSLSTHVLSAHALIVHVLGRVSEYMPSDGRRTSPGMHVLKRARLRVGTSSGAHVLRRVSEHMPSDGRMSSPNAHARPQARPPSGAHVLSAHILGCGARARPQAARPQACTSPGVHVLGAHVLACTRPRVRTSSCAHFFSAHVLGRARPRLRTSSSVHVLGRARPQARTSSGVHILRLHVLSAHVLGCGARARPQAPRPQACTPSGAHILGCARPQRSRPQHARLRVRTSSARTSSGAHVLACARPQARTSSGAHILRLHVLRRARPQITIPQPTANARRANSVANGVANGAIGAISSSDPSTSRPPPPQPHAGPPAHVPAPGAAFAQQRTHLLIVPPPHPPP</sequence>
<protein>
    <submittedName>
        <fullName evidence="1">Uncharacterized protein</fullName>
    </submittedName>
</protein>
<gene>
    <name evidence="1" type="ORF">K488DRAFT_86703</name>
</gene>
<accession>A0ACB8QIX8</accession>
<keyword evidence="2" id="KW-1185">Reference proteome</keyword>
<evidence type="ECO:0000313" key="2">
    <source>
        <dbReference type="Proteomes" id="UP000814128"/>
    </source>
</evidence>
<reference evidence="1" key="1">
    <citation type="submission" date="2021-02" db="EMBL/GenBank/DDBJ databases">
        <authorList>
            <consortium name="DOE Joint Genome Institute"/>
            <person name="Ahrendt S."/>
            <person name="Looney B.P."/>
            <person name="Miyauchi S."/>
            <person name="Morin E."/>
            <person name="Drula E."/>
            <person name="Courty P.E."/>
            <person name="Chicoki N."/>
            <person name="Fauchery L."/>
            <person name="Kohler A."/>
            <person name="Kuo A."/>
            <person name="Labutti K."/>
            <person name="Pangilinan J."/>
            <person name="Lipzen A."/>
            <person name="Riley R."/>
            <person name="Andreopoulos W."/>
            <person name="He G."/>
            <person name="Johnson J."/>
            <person name="Barry K.W."/>
            <person name="Grigoriev I.V."/>
            <person name="Nagy L."/>
            <person name="Hibbett D."/>
            <person name="Henrissat B."/>
            <person name="Matheny P.B."/>
            <person name="Labbe J."/>
            <person name="Martin F."/>
        </authorList>
    </citation>
    <scope>NUCLEOTIDE SEQUENCE</scope>
    <source>
        <strain evidence="1">EC-137</strain>
    </source>
</reference>